<dbReference type="Pfam" id="PF12833">
    <property type="entry name" value="HTH_18"/>
    <property type="match status" value="1"/>
</dbReference>
<dbReference type="Gene3D" id="1.10.10.60">
    <property type="entry name" value="Homeodomain-like"/>
    <property type="match status" value="1"/>
</dbReference>
<sequence>MEPVVFSRPAHVSASLVHLRSSNIEEHAAGMAGWSLQYNQLTPGKFSGQLTILELEGIQFVRDRANLALFKSGQARKDWLFTFPLRSPSADFYCAGHQINRHSLLVTPSTSLPDLRAPEHIDLLAISVDAACFATLFEDADESARVTPQVFPFTDPDTLSRWQMLSDSLDEKSQHGATLLDFAAIRKGLRDTLLIFLSDMVGHSQALTLTGSAKKRIVDRAQEYMLTHCDNPPSILELCKHAGASRRKLQYCFQETLGINPVSYLRVLRLNGVHRELLRGASSVQDVAYSWGFWHLSRFANDYRQLFGEHPSATLAGGRNNSANFG</sequence>
<feature type="domain" description="HTH araC/xylS-type" evidence="4">
    <location>
        <begin position="219"/>
        <end position="317"/>
    </location>
</feature>
<dbReference type="InterPro" id="IPR050204">
    <property type="entry name" value="AraC_XylS_family_regulators"/>
</dbReference>
<dbReference type="InterPro" id="IPR009057">
    <property type="entry name" value="Homeodomain-like_sf"/>
</dbReference>
<dbReference type="PANTHER" id="PTHR46796:SF12">
    <property type="entry name" value="HTH-TYPE DNA-BINDING TRANSCRIPTIONAL ACTIVATOR EUTR"/>
    <property type="match status" value="1"/>
</dbReference>
<dbReference type="SMART" id="SM00342">
    <property type="entry name" value="HTH_ARAC"/>
    <property type="match status" value="1"/>
</dbReference>
<dbReference type="InterPro" id="IPR018060">
    <property type="entry name" value="HTH_AraC"/>
</dbReference>
<dbReference type="PROSITE" id="PS01124">
    <property type="entry name" value="HTH_ARAC_FAMILY_2"/>
    <property type="match status" value="1"/>
</dbReference>
<evidence type="ECO:0000313" key="6">
    <source>
        <dbReference type="Proteomes" id="UP001304423"/>
    </source>
</evidence>
<protein>
    <submittedName>
        <fullName evidence="5">Helix-turn-helix domain-containing protein</fullName>
    </submittedName>
</protein>
<dbReference type="Proteomes" id="UP001304423">
    <property type="component" value="Chromosome"/>
</dbReference>
<evidence type="ECO:0000313" key="5">
    <source>
        <dbReference type="EMBL" id="WOA53506.1"/>
    </source>
</evidence>
<evidence type="ECO:0000256" key="1">
    <source>
        <dbReference type="ARBA" id="ARBA00023015"/>
    </source>
</evidence>
<accession>A0AAX4F2L5</accession>
<dbReference type="PANTHER" id="PTHR46796">
    <property type="entry name" value="HTH-TYPE TRANSCRIPTIONAL ACTIVATOR RHAS-RELATED"/>
    <property type="match status" value="1"/>
</dbReference>
<keyword evidence="3" id="KW-0804">Transcription</keyword>
<gene>
    <name evidence="5" type="ORF">RXA29_04450</name>
</gene>
<dbReference type="EMBL" id="CP136339">
    <property type="protein sequence ID" value="WOA53506.1"/>
    <property type="molecule type" value="Genomic_DNA"/>
</dbReference>
<name>A0AAX4F2L5_9GAMM</name>
<keyword evidence="2" id="KW-0238">DNA-binding</keyword>
<evidence type="ECO:0000256" key="2">
    <source>
        <dbReference type="ARBA" id="ARBA00023125"/>
    </source>
</evidence>
<proteinExistence type="predicted"/>
<organism evidence="5 6">
    <name type="scientific">Dickeya solani</name>
    <dbReference type="NCBI Taxonomy" id="1089444"/>
    <lineage>
        <taxon>Bacteria</taxon>
        <taxon>Pseudomonadati</taxon>
        <taxon>Pseudomonadota</taxon>
        <taxon>Gammaproteobacteria</taxon>
        <taxon>Enterobacterales</taxon>
        <taxon>Pectobacteriaceae</taxon>
        <taxon>Dickeya</taxon>
    </lineage>
</organism>
<reference evidence="5" key="1">
    <citation type="submission" date="2023-10" db="EMBL/GenBank/DDBJ databases">
        <title>Clonality and diversity in the soft rot Dickeya solani phytopathogen.</title>
        <authorList>
            <person name="Pedron J."/>
            <person name="Van Gijsegem F."/>
            <person name="Portier P."/>
            <person name="Taghouti G."/>
        </authorList>
    </citation>
    <scope>NUCLEOTIDE SEQUENCE</scope>
    <source>
        <strain evidence="5">CFBP5647</strain>
    </source>
</reference>
<evidence type="ECO:0000259" key="4">
    <source>
        <dbReference type="PROSITE" id="PS01124"/>
    </source>
</evidence>
<dbReference type="GO" id="GO:0043565">
    <property type="term" value="F:sequence-specific DNA binding"/>
    <property type="evidence" value="ECO:0007669"/>
    <property type="project" value="InterPro"/>
</dbReference>
<dbReference type="GO" id="GO:0003700">
    <property type="term" value="F:DNA-binding transcription factor activity"/>
    <property type="evidence" value="ECO:0007669"/>
    <property type="project" value="InterPro"/>
</dbReference>
<evidence type="ECO:0000256" key="3">
    <source>
        <dbReference type="ARBA" id="ARBA00023163"/>
    </source>
</evidence>
<dbReference type="SUPFAM" id="SSF46689">
    <property type="entry name" value="Homeodomain-like"/>
    <property type="match status" value="2"/>
</dbReference>
<dbReference type="AlphaFoldDB" id="A0AAX4F2L5"/>
<dbReference type="RefSeq" id="WP_316393510.1">
    <property type="nucleotide sequence ID" value="NZ_CP136339.1"/>
</dbReference>
<keyword evidence="1" id="KW-0805">Transcription regulation</keyword>